<dbReference type="Pfam" id="PF01753">
    <property type="entry name" value="zf-MYND"/>
    <property type="match status" value="1"/>
</dbReference>
<reference evidence="7" key="1">
    <citation type="journal article" date="2018" name="Genome Biol. Evol.">
        <title>Genomics and development of Lentinus tigrinus, a white-rot wood-decaying mushroom with dimorphic fruiting bodies.</title>
        <authorList>
            <person name="Wu B."/>
            <person name="Xu Z."/>
            <person name="Knudson A."/>
            <person name="Carlson A."/>
            <person name="Chen N."/>
            <person name="Kovaka S."/>
            <person name="LaButti K."/>
            <person name="Lipzen A."/>
            <person name="Pennachio C."/>
            <person name="Riley R."/>
            <person name="Schakwitz W."/>
            <person name="Umezawa K."/>
            <person name="Ohm R.A."/>
            <person name="Grigoriev I.V."/>
            <person name="Nagy L.G."/>
            <person name="Gibbons J."/>
            <person name="Hibbett D."/>
        </authorList>
    </citation>
    <scope>NUCLEOTIDE SEQUENCE [LARGE SCALE GENOMIC DNA]</scope>
    <source>
        <strain evidence="7">ALCF2SS1-6</strain>
    </source>
</reference>
<dbReference type="OrthoDB" id="432970at2759"/>
<feature type="domain" description="MYND-type" evidence="6">
    <location>
        <begin position="255"/>
        <end position="297"/>
    </location>
</feature>
<dbReference type="Gene3D" id="6.10.140.2220">
    <property type="match status" value="1"/>
</dbReference>
<evidence type="ECO:0000256" key="3">
    <source>
        <dbReference type="ARBA" id="ARBA00022833"/>
    </source>
</evidence>
<proteinExistence type="predicted"/>
<keyword evidence="1" id="KW-0479">Metal-binding</keyword>
<dbReference type="GO" id="GO:0008270">
    <property type="term" value="F:zinc ion binding"/>
    <property type="evidence" value="ECO:0007669"/>
    <property type="project" value="UniProtKB-KW"/>
</dbReference>
<dbReference type="Proteomes" id="UP000313359">
    <property type="component" value="Unassembled WGS sequence"/>
</dbReference>
<dbReference type="InterPro" id="IPR002893">
    <property type="entry name" value="Znf_MYND"/>
</dbReference>
<dbReference type="SUPFAM" id="SSF144232">
    <property type="entry name" value="HIT/MYND zinc finger-like"/>
    <property type="match status" value="1"/>
</dbReference>
<evidence type="ECO:0000259" key="6">
    <source>
        <dbReference type="PROSITE" id="PS50865"/>
    </source>
</evidence>
<dbReference type="STRING" id="1328759.A0A5C2SAV9"/>
<organism evidence="7 8">
    <name type="scientific">Lentinus tigrinus ALCF2SS1-6</name>
    <dbReference type="NCBI Taxonomy" id="1328759"/>
    <lineage>
        <taxon>Eukaryota</taxon>
        <taxon>Fungi</taxon>
        <taxon>Dikarya</taxon>
        <taxon>Basidiomycota</taxon>
        <taxon>Agaricomycotina</taxon>
        <taxon>Agaricomycetes</taxon>
        <taxon>Polyporales</taxon>
        <taxon>Polyporaceae</taxon>
        <taxon>Lentinus</taxon>
    </lineage>
</organism>
<keyword evidence="3" id="KW-0862">Zinc</keyword>
<dbReference type="PROSITE" id="PS50865">
    <property type="entry name" value="ZF_MYND_2"/>
    <property type="match status" value="1"/>
</dbReference>
<evidence type="ECO:0000256" key="5">
    <source>
        <dbReference type="SAM" id="MobiDB-lite"/>
    </source>
</evidence>
<feature type="region of interest" description="Disordered" evidence="5">
    <location>
        <begin position="299"/>
        <end position="337"/>
    </location>
</feature>
<dbReference type="AlphaFoldDB" id="A0A5C2SAV9"/>
<keyword evidence="2 4" id="KW-0863">Zinc-finger</keyword>
<dbReference type="EMBL" id="ML122264">
    <property type="protein sequence ID" value="RPD60893.1"/>
    <property type="molecule type" value="Genomic_DNA"/>
</dbReference>
<gene>
    <name evidence="7" type="ORF">L227DRAFT_525546</name>
</gene>
<evidence type="ECO:0000256" key="4">
    <source>
        <dbReference type="PROSITE-ProRule" id="PRU00134"/>
    </source>
</evidence>
<evidence type="ECO:0000256" key="1">
    <source>
        <dbReference type="ARBA" id="ARBA00022723"/>
    </source>
</evidence>
<accession>A0A5C2SAV9</accession>
<keyword evidence="8" id="KW-1185">Reference proteome</keyword>
<name>A0A5C2SAV9_9APHY</name>
<evidence type="ECO:0000313" key="7">
    <source>
        <dbReference type="EMBL" id="RPD60893.1"/>
    </source>
</evidence>
<evidence type="ECO:0000256" key="2">
    <source>
        <dbReference type="ARBA" id="ARBA00022771"/>
    </source>
</evidence>
<evidence type="ECO:0000313" key="8">
    <source>
        <dbReference type="Proteomes" id="UP000313359"/>
    </source>
</evidence>
<protein>
    <recommendedName>
        <fullName evidence="6">MYND-type domain-containing protein</fullName>
    </recommendedName>
</protein>
<sequence>MRTLQQFTLEFPPDMPFFENEEVLIRIRNGALYDHRHVPDLRDQFIECSNHLLPNPFVSLLPGIDEGDGEKILDIGMRYYSGCTVRQANIHRALYVWEMITDPEHDTAVPPTHITRSLLARAYSCLAHAYFELHQYAYEGRAVERDLTLPVYHPLPTSTPNPTLANDLLYLSAIYADAAAKQGLVSPVVLYTASWILRLGKRDGVDPKSSARYGGLTDLWRAEEARTKEYEAEQRKKAAKFAKAPNAYHCAAPGCGVAGNQKKAMMKCGGRCPIARKPHYCSKECQKKDWKAHKPYCKPDDELDMRPPEPQVDGAPQLNADDNTIPIPPEIPDSSYEGPERAIELDIPGQGRVRLESRNLTPAVLRWMRDIAMVTQR</sequence>